<keyword evidence="3" id="KW-1185">Reference proteome</keyword>
<comment type="caution">
    <text evidence="2">The sequence shown here is derived from an EMBL/GenBank/DDBJ whole genome shotgun (WGS) entry which is preliminary data.</text>
</comment>
<protein>
    <submittedName>
        <fullName evidence="2">Uncharacterized protein</fullName>
    </submittedName>
</protein>
<evidence type="ECO:0000313" key="3">
    <source>
        <dbReference type="Proteomes" id="UP001431783"/>
    </source>
</evidence>
<feature type="region of interest" description="Disordered" evidence="1">
    <location>
        <begin position="769"/>
        <end position="833"/>
    </location>
</feature>
<reference evidence="2 3" key="1">
    <citation type="submission" date="2023-03" db="EMBL/GenBank/DDBJ databases">
        <title>Genome insight into feeding habits of ladybird beetles.</title>
        <authorList>
            <person name="Li H.-S."/>
            <person name="Huang Y.-H."/>
            <person name="Pang H."/>
        </authorList>
    </citation>
    <scope>NUCLEOTIDE SEQUENCE [LARGE SCALE GENOMIC DNA]</scope>
    <source>
        <strain evidence="2">SYSU_2023b</strain>
        <tissue evidence="2">Whole body</tissue>
    </source>
</reference>
<feature type="region of interest" description="Disordered" evidence="1">
    <location>
        <begin position="845"/>
        <end position="914"/>
    </location>
</feature>
<feature type="compositionally biased region" description="Basic residues" evidence="1">
    <location>
        <begin position="778"/>
        <end position="802"/>
    </location>
</feature>
<name>A0AAW1USD1_9CUCU</name>
<dbReference type="Proteomes" id="UP001431783">
    <property type="component" value="Unassembled WGS sequence"/>
</dbReference>
<dbReference type="PANTHER" id="PTHR12505">
    <property type="entry name" value="PHD FINGER TRANSCRIPTION FACTOR"/>
    <property type="match status" value="1"/>
</dbReference>
<gene>
    <name evidence="2" type="ORF">WA026_001620</name>
</gene>
<dbReference type="InterPro" id="IPR052429">
    <property type="entry name" value="BAH_domain_protein"/>
</dbReference>
<feature type="region of interest" description="Disordered" evidence="1">
    <location>
        <begin position="503"/>
        <end position="538"/>
    </location>
</feature>
<proteinExistence type="predicted"/>
<accession>A0AAW1USD1</accession>
<evidence type="ECO:0000313" key="2">
    <source>
        <dbReference type="EMBL" id="KAK9883443.1"/>
    </source>
</evidence>
<feature type="compositionally biased region" description="Basic residues" evidence="1">
    <location>
        <begin position="644"/>
        <end position="658"/>
    </location>
</feature>
<dbReference type="PANTHER" id="PTHR12505:SF24">
    <property type="entry name" value="PROTEIN WINGED EYE"/>
    <property type="match status" value="1"/>
</dbReference>
<feature type="compositionally biased region" description="Basic residues" evidence="1">
    <location>
        <begin position="849"/>
        <end position="859"/>
    </location>
</feature>
<organism evidence="2 3">
    <name type="scientific">Henosepilachna vigintioctopunctata</name>
    <dbReference type="NCBI Taxonomy" id="420089"/>
    <lineage>
        <taxon>Eukaryota</taxon>
        <taxon>Metazoa</taxon>
        <taxon>Ecdysozoa</taxon>
        <taxon>Arthropoda</taxon>
        <taxon>Hexapoda</taxon>
        <taxon>Insecta</taxon>
        <taxon>Pterygota</taxon>
        <taxon>Neoptera</taxon>
        <taxon>Endopterygota</taxon>
        <taxon>Coleoptera</taxon>
        <taxon>Polyphaga</taxon>
        <taxon>Cucujiformia</taxon>
        <taxon>Coccinelloidea</taxon>
        <taxon>Coccinellidae</taxon>
        <taxon>Epilachninae</taxon>
        <taxon>Epilachnini</taxon>
        <taxon>Henosepilachna</taxon>
    </lineage>
</organism>
<feature type="region of interest" description="Disordered" evidence="1">
    <location>
        <begin position="636"/>
        <end position="678"/>
    </location>
</feature>
<sequence>MQYQQLFNLFSVSDSLFSSTGYTFGVPTPPPGSPYSPIPVTQLELLAKGINSNIIIQQASDFSLSPKKVQITEKRCDEKCCTIKQKSCPCQDDSSSSIKGKFSNIGSGCSRTNPIEWGTVNVKKEPGHPCQVAEVTTSISPVIKVEIASPTQKNGEKDVGSSNGNIPLGITVARQRIQQPELIGSPSLPPTGLLTTVNAAGQIKEIARLSEIESTQLGMAASVTAGGATGGTILQCPDDRSGALASWPLGGSQSSSLGTPTLWQYPAPVPMESMVPLPVPMPPVGFQLVRDPTSGGFLLLPTTTTLEPIQQTVVWPSYPQPSSLLLPPMPPPPLQLLSSATSDYLSSSATYHQQTQTHSTRLVAVTTDAKRKLPLPSTTLIKIEADASTIDQSKTISTMSSNGSSMFSDQNMAPLVTTHVIYQHPPNLILSQNQSIDSPCKSQASSPLPLDASNQTDTPICSEDDNTLQNLPEIHPEAVATSNEQNDFREDISEETSTAVQTILPHEPEEEPESIPQLDQDRIEPKNDANNTPIEENVPPKENEVVFTPDLSGLELLSNSIVEFESCRNNMKSDTYQGADQEDEKCPSVDPQSNIKEVEEMTPISVIPHEKPLVEDTLGGLDLLCALAEQRILEESSETEKLKIRQKVSRKEKKRSRKHSSESKYKKHKSDKYSDEERRCKVELSPIKGVVLKRSASEGNSGDIEGDIKCTCRKEKYKSYHTPQSEKKVKKFLASKSHLNYGETEWPCMNAMELDMRMRLADLQRQYREKQKELNKLSSKKRHHHHHRHHSGCSKKRSRKKSSHSDRSERSNTPPPLLDPVGTPQSPDQEMVDDLLKPPTLCAIENIKPSRHSSSKKLKLVQDDENIETEGNYLTNRPVKRKSSTESRRDSHEKEKKSSSKKRKVGQPKKISELYVPTETIVAKNRKVDPSLSIL</sequence>
<dbReference type="EMBL" id="JARQZJ010000091">
    <property type="protein sequence ID" value="KAK9883443.1"/>
    <property type="molecule type" value="Genomic_DNA"/>
</dbReference>
<feature type="compositionally biased region" description="Basic and acidic residues" evidence="1">
    <location>
        <begin position="883"/>
        <end position="898"/>
    </location>
</feature>
<dbReference type="AlphaFoldDB" id="A0AAW1USD1"/>
<evidence type="ECO:0000256" key="1">
    <source>
        <dbReference type="SAM" id="MobiDB-lite"/>
    </source>
</evidence>